<proteinExistence type="predicted"/>
<protein>
    <submittedName>
        <fullName evidence="1">Uncharacterized protein</fullName>
    </submittedName>
</protein>
<dbReference type="EMBL" id="VCMV01000013">
    <property type="protein sequence ID" value="KAB0267506.1"/>
    <property type="molecule type" value="Genomic_DNA"/>
</dbReference>
<sequence length="215" mass="23256">MRIRIEATRVYIAAGIAILASVLGLPADSAVAAFSDRSRPEATAIRYLPSLGETQVAARIDQALCLAFSLPQEWRRVPAGNGAALHLAAATGDGAIEIAFRSMRDLMELPQADPITRDAAFLQRDHEGVFGRPAQASSLESVPGATRWTATWIDGNLPSSTHMLTLETYIVRASPDWMLEISISDIDDRDTYDTLVQRVLANLQTADPARCGRPG</sequence>
<dbReference type="OrthoDB" id="8016625at2"/>
<accession>A0A5N3PCL7</accession>
<keyword evidence="2" id="KW-1185">Reference proteome</keyword>
<reference evidence="1 2" key="1">
    <citation type="journal article" date="2019" name="Microorganisms">
        <title>Genome Insights into the Novel Species Microvirga brassicacearum, a Rapeseed Endophyte with Biotechnological Potential.</title>
        <authorList>
            <person name="Jimenez-Gomez A."/>
            <person name="Saati-Santamaria Z."/>
            <person name="Igual J.M."/>
            <person name="Rivas R."/>
            <person name="Mateos P.F."/>
            <person name="Garcia-Fraile P."/>
        </authorList>
    </citation>
    <scope>NUCLEOTIDE SEQUENCE [LARGE SCALE GENOMIC DNA]</scope>
    <source>
        <strain evidence="1 2">CDVBN77</strain>
    </source>
</reference>
<gene>
    <name evidence="1" type="ORF">FEZ63_09405</name>
</gene>
<evidence type="ECO:0000313" key="2">
    <source>
        <dbReference type="Proteomes" id="UP000325684"/>
    </source>
</evidence>
<evidence type="ECO:0000313" key="1">
    <source>
        <dbReference type="EMBL" id="KAB0267506.1"/>
    </source>
</evidence>
<name>A0A5N3PCL7_9HYPH</name>
<dbReference type="AlphaFoldDB" id="A0A5N3PCL7"/>
<dbReference type="Proteomes" id="UP000325684">
    <property type="component" value="Unassembled WGS sequence"/>
</dbReference>
<organism evidence="1 2">
    <name type="scientific">Microvirga brassicacearum</name>
    <dbReference type="NCBI Taxonomy" id="2580413"/>
    <lineage>
        <taxon>Bacteria</taxon>
        <taxon>Pseudomonadati</taxon>
        <taxon>Pseudomonadota</taxon>
        <taxon>Alphaproteobacteria</taxon>
        <taxon>Hyphomicrobiales</taxon>
        <taxon>Methylobacteriaceae</taxon>
        <taxon>Microvirga</taxon>
    </lineage>
</organism>
<dbReference type="RefSeq" id="WP_150943627.1">
    <property type="nucleotide sequence ID" value="NZ_VCMV01000013.1"/>
</dbReference>
<comment type="caution">
    <text evidence="1">The sequence shown here is derived from an EMBL/GenBank/DDBJ whole genome shotgun (WGS) entry which is preliminary data.</text>
</comment>